<proteinExistence type="predicted"/>
<name>A0A927MQ37_9ACTN</name>
<evidence type="ECO:0000259" key="2">
    <source>
        <dbReference type="Pfam" id="PF16371"/>
    </source>
</evidence>
<reference evidence="3" key="1">
    <citation type="submission" date="2020-10" db="EMBL/GenBank/DDBJ databases">
        <title>Sequencing the genomes of 1000 actinobacteria strains.</title>
        <authorList>
            <person name="Klenk H.-P."/>
        </authorList>
    </citation>
    <scope>NUCLEOTIDE SEQUENCE</scope>
    <source>
        <strain evidence="3">DSM 45354</strain>
    </source>
</reference>
<evidence type="ECO:0000313" key="4">
    <source>
        <dbReference type="Proteomes" id="UP000638648"/>
    </source>
</evidence>
<dbReference type="Pfam" id="PF16371">
    <property type="entry name" value="MetallophosN"/>
    <property type="match status" value="1"/>
</dbReference>
<feature type="compositionally biased region" description="Polar residues" evidence="1">
    <location>
        <begin position="8"/>
        <end position="17"/>
    </location>
</feature>
<feature type="region of interest" description="Disordered" evidence="1">
    <location>
        <begin position="1"/>
        <end position="20"/>
    </location>
</feature>
<dbReference type="SUPFAM" id="SSF117074">
    <property type="entry name" value="Hypothetical protein PA1324"/>
    <property type="match status" value="1"/>
</dbReference>
<dbReference type="InterPro" id="IPR013783">
    <property type="entry name" value="Ig-like_fold"/>
</dbReference>
<organism evidence="3 4">
    <name type="scientific">Actinopolymorpha pittospori</name>
    <dbReference type="NCBI Taxonomy" id="648752"/>
    <lineage>
        <taxon>Bacteria</taxon>
        <taxon>Bacillati</taxon>
        <taxon>Actinomycetota</taxon>
        <taxon>Actinomycetes</taxon>
        <taxon>Propionibacteriales</taxon>
        <taxon>Actinopolymorphaceae</taxon>
        <taxon>Actinopolymorpha</taxon>
    </lineage>
</organism>
<dbReference type="EMBL" id="JADBEM010000001">
    <property type="protein sequence ID" value="MBE1604820.1"/>
    <property type="molecule type" value="Genomic_DNA"/>
</dbReference>
<dbReference type="GO" id="GO:0005975">
    <property type="term" value="P:carbohydrate metabolic process"/>
    <property type="evidence" value="ECO:0007669"/>
    <property type="project" value="UniProtKB-ARBA"/>
</dbReference>
<dbReference type="InterPro" id="IPR032285">
    <property type="entry name" value="Metallophos_N"/>
</dbReference>
<feature type="domain" description="Calcineurin-like phosphoesterase N-terminal" evidence="2">
    <location>
        <begin position="82"/>
        <end position="128"/>
    </location>
</feature>
<dbReference type="AlphaFoldDB" id="A0A927MQ37"/>
<dbReference type="Gene3D" id="2.60.40.10">
    <property type="entry name" value="Immunoglobulins"/>
    <property type="match status" value="1"/>
</dbReference>
<evidence type="ECO:0000313" key="3">
    <source>
        <dbReference type="EMBL" id="MBE1604820.1"/>
    </source>
</evidence>
<gene>
    <name evidence="3" type="ORF">HEB94_001668</name>
</gene>
<dbReference type="Proteomes" id="UP000638648">
    <property type="component" value="Unassembled WGS sequence"/>
</dbReference>
<comment type="caution">
    <text evidence="3">The sequence shown here is derived from an EMBL/GenBank/DDBJ whole genome shotgun (WGS) entry which is preliminary data.</text>
</comment>
<evidence type="ECO:0000256" key="1">
    <source>
        <dbReference type="SAM" id="MobiDB-lite"/>
    </source>
</evidence>
<sequence length="134" mass="14091">MHEREPVNEQQMVDQGTSGSGALRGGVRLRKALMAAIAVLAAVVVVKPAAADAVALAQDALRDPAVISGVVYEDRNENGERDEGERGLKGVSVSDGRTIVQTDGAGGYRIETDSERRITDLVFVSQPGRLCCAG</sequence>
<keyword evidence="4" id="KW-1185">Reference proteome</keyword>
<accession>A0A927MQ37</accession>
<dbReference type="RefSeq" id="WP_192749274.1">
    <property type="nucleotide sequence ID" value="NZ_BAABJL010000316.1"/>
</dbReference>
<protein>
    <recommendedName>
        <fullName evidence="2">Calcineurin-like phosphoesterase N-terminal domain-containing protein</fullName>
    </recommendedName>
</protein>